<comment type="similarity">
    <text evidence="1">Belongs to the glycosyl hydrolase 16 family.</text>
</comment>
<dbReference type="InterPro" id="IPR013320">
    <property type="entry name" value="ConA-like_dom_sf"/>
</dbReference>
<dbReference type="OrthoDB" id="192832at2759"/>
<dbReference type="PANTHER" id="PTHR10963:SF24">
    <property type="entry name" value="GLYCOSIDASE C21B10.07-RELATED"/>
    <property type="match status" value="1"/>
</dbReference>
<feature type="chain" id="PRO_5040331267" evidence="5">
    <location>
        <begin position="20"/>
        <end position="449"/>
    </location>
</feature>
<sequence length="449" mass="46311">MHLFAPLVLLLASTGLAEASLLSRGHETFVRAATRAHKHAVKRSAGLARDIRLTFRDMLAADSQQQPASIGNSRVFCVNSPAPGLAGGNGTNVVSTSASASVGGPTASTGSHTTSTGTGKGAGTATSTSSAGSSTASPAASSPWKIVQNYQGSTFFNGWDFFVGGDPTNGLVTYIDQPTAQSANLTSINSAGNAIMRVETTPQVANTRQSVRITTHETYTGGLVIMDSVHMPTGCGTWPAFWSNGPNWPAGGEIDIVEGVNDYTNNQATIHTNPGCSLTSSSSSTLGISGSVVGGTNCAAAQTGNQGCGVRASQTNSFGAAFNAINGGVYAMKWDDSGISVFFFPRSSIPSDITANAPLPDGWGTPMAFWPAAGCNPFTFFNTHSAIFDTTLCGDWANGVWGSTGVPGQDQSCAQLTGVADCATFVKNNGASFADAYWEVRYVQVYQTS</sequence>
<keyword evidence="2 7" id="KW-0378">Hydrolase</keyword>
<organism evidence="7 8">
    <name type="scientific">Phanerochaete sordida</name>
    <dbReference type="NCBI Taxonomy" id="48140"/>
    <lineage>
        <taxon>Eukaryota</taxon>
        <taxon>Fungi</taxon>
        <taxon>Dikarya</taxon>
        <taxon>Basidiomycota</taxon>
        <taxon>Agaricomycotina</taxon>
        <taxon>Agaricomycetes</taxon>
        <taxon>Polyporales</taxon>
        <taxon>Phanerochaetaceae</taxon>
        <taxon>Phanerochaete</taxon>
    </lineage>
</organism>
<dbReference type="GO" id="GO:0009251">
    <property type="term" value="P:glucan catabolic process"/>
    <property type="evidence" value="ECO:0007669"/>
    <property type="project" value="TreeGrafter"/>
</dbReference>
<reference evidence="7 8" key="1">
    <citation type="submission" date="2021-08" db="EMBL/GenBank/DDBJ databases">
        <title>Draft Genome Sequence of Phanerochaete sordida strain YK-624.</title>
        <authorList>
            <person name="Mori T."/>
            <person name="Dohra H."/>
            <person name="Suzuki T."/>
            <person name="Kawagishi H."/>
            <person name="Hirai H."/>
        </authorList>
    </citation>
    <scope>NUCLEOTIDE SEQUENCE [LARGE SCALE GENOMIC DNA]</scope>
    <source>
        <strain evidence="7 8">YK-624</strain>
    </source>
</reference>
<evidence type="ECO:0000313" key="8">
    <source>
        <dbReference type="Proteomes" id="UP000703269"/>
    </source>
</evidence>
<evidence type="ECO:0000256" key="1">
    <source>
        <dbReference type="ARBA" id="ARBA00006865"/>
    </source>
</evidence>
<feature type="region of interest" description="Disordered" evidence="4">
    <location>
        <begin position="96"/>
        <end position="142"/>
    </location>
</feature>
<evidence type="ECO:0000313" key="7">
    <source>
        <dbReference type="EMBL" id="GJE87889.1"/>
    </source>
</evidence>
<dbReference type="FunFam" id="2.60.120.200:FF:000114">
    <property type="entry name" value="Probable endo-1,3(4)-beta-glucanase NFIA_089530"/>
    <property type="match status" value="1"/>
</dbReference>
<evidence type="ECO:0000256" key="5">
    <source>
        <dbReference type="SAM" id="SignalP"/>
    </source>
</evidence>
<evidence type="ECO:0000256" key="3">
    <source>
        <dbReference type="ARBA" id="ARBA00023295"/>
    </source>
</evidence>
<dbReference type="Gene3D" id="2.60.120.200">
    <property type="match status" value="1"/>
</dbReference>
<dbReference type="PROSITE" id="PS51762">
    <property type="entry name" value="GH16_2"/>
    <property type="match status" value="1"/>
</dbReference>
<name>A0A9P3G5I5_9APHY</name>
<dbReference type="AlphaFoldDB" id="A0A9P3G5I5"/>
<feature type="domain" description="GH16" evidence="6">
    <location>
        <begin position="142"/>
        <end position="405"/>
    </location>
</feature>
<keyword evidence="8" id="KW-1185">Reference proteome</keyword>
<dbReference type="GO" id="GO:0004553">
    <property type="term" value="F:hydrolase activity, hydrolyzing O-glycosyl compounds"/>
    <property type="evidence" value="ECO:0007669"/>
    <property type="project" value="InterPro"/>
</dbReference>
<dbReference type="EMBL" id="BPQB01000007">
    <property type="protein sequence ID" value="GJE87889.1"/>
    <property type="molecule type" value="Genomic_DNA"/>
</dbReference>
<feature type="signal peptide" evidence="5">
    <location>
        <begin position="1"/>
        <end position="19"/>
    </location>
</feature>
<dbReference type="InterPro" id="IPR000757">
    <property type="entry name" value="Beta-glucanase-like"/>
</dbReference>
<proteinExistence type="inferred from homology"/>
<keyword evidence="3" id="KW-0326">Glycosidase</keyword>
<evidence type="ECO:0000256" key="4">
    <source>
        <dbReference type="SAM" id="MobiDB-lite"/>
    </source>
</evidence>
<evidence type="ECO:0000256" key="2">
    <source>
        <dbReference type="ARBA" id="ARBA00022801"/>
    </source>
</evidence>
<protein>
    <submittedName>
        <fullName evidence="7">Glycoside hydrolase family 16 protein</fullName>
    </submittedName>
</protein>
<dbReference type="SUPFAM" id="SSF49899">
    <property type="entry name" value="Concanavalin A-like lectins/glucanases"/>
    <property type="match status" value="1"/>
</dbReference>
<keyword evidence="5" id="KW-0732">Signal</keyword>
<comment type="caution">
    <text evidence="7">The sequence shown here is derived from an EMBL/GenBank/DDBJ whole genome shotgun (WGS) entry which is preliminary data.</text>
</comment>
<dbReference type="Pfam" id="PF26113">
    <property type="entry name" value="GH16_XgeA"/>
    <property type="match status" value="1"/>
</dbReference>
<dbReference type="InterPro" id="IPR050546">
    <property type="entry name" value="Glycosyl_Hydrlase_16"/>
</dbReference>
<dbReference type="Proteomes" id="UP000703269">
    <property type="component" value="Unassembled WGS sequence"/>
</dbReference>
<accession>A0A9P3G5I5</accession>
<dbReference type="PANTHER" id="PTHR10963">
    <property type="entry name" value="GLYCOSYL HYDROLASE-RELATED"/>
    <property type="match status" value="1"/>
</dbReference>
<evidence type="ECO:0000259" key="6">
    <source>
        <dbReference type="PROSITE" id="PS51762"/>
    </source>
</evidence>
<gene>
    <name evidence="7" type="ORF">PsYK624_039730</name>
</gene>
<dbReference type="CDD" id="cd02181">
    <property type="entry name" value="GH16_fungal_Lam16A_glucanase"/>
    <property type="match status" value="1"/>
</dbReference>